<evidence type="ECO:0000259" key="10">
    <source>
        <dbReference type="Pfam" id="PF00370"/>
    </source>
</evidence>
<dbReference type="STRING" id="570277.EZMO1_0743"/>
<keyword evidence="4 8" id="KW-0418">Kinase</keyword>
<evidence type="ECO:0000256" key="7">
    <source>
        <dbReference type="ARBA" id="ARBA00023277"/>
    </source>
</evidence>
<dbReference type="OrthoDB" id="9805576at2"/>
<evidence type="ECO:0000256" key="8">
    <source>
        <dbReference type="HAMAP-Rule" id="MF_00986"/>
    </source>
</evidence>
<evidence type="ECO:0000313" key="13">
    <source>
        <dbReference type="Proteomes" id="UP000071065"/>
    </source>
</evidence>
<evidence type="ECO:0000256" key="2">
    <source>
        <dbReference type="ARBA" id="ARBA00022679"/>
    </source>
</evidence>
<evidence type="ECO:0000313" key="12">
    <source>
        <dbReference type="EMBL" id="AMO54972.1"/>
    </source>
</evidence>
<dbReference type="RefSeq" id="WP_034879772.1">
    <property type="nucleotide sequence ID" value="NZ_CP013251.1"/>
</dbReference>
<dbReference type="InterPro" id="IPR050406">
    <property type="entry name" value="FGGY_Carb_Kinase"/>
</dbReference>
<dbReference type="AlphaFoldDB" id="A0A142B896"/>
<keyword evidence="2 8" id="KW-0808">Transferase</keyword>
<dbReference type="InterPro" id="IPR013450">
    <property type="entry name" value="Fuculokinase"/>
</dbReference>
<dbReference type="InterPro" id="IPR018484">
    <property type="entry name" value="FGGY_N"/>
</dbReference>
<dbReference type="PROSITE" id="PS00933">
    <property type="entry name" value="FGGY_KINASES_1"/>
    <property type="match status" value="1"/>
</dbReference>
<keyword evidence="5 8" id="KW-0067">ATP-binding</keyword>
<dbReference type="PIRSF" id="PIRSF000538">
    <property type="entry name" value="GlpK"/>
    <property type="match status" value="1"/>
</dbReference>
<dbReference type="PATRIC" id="fig|570277.3.peg.807"/>
<dbReference type="CDD" id="cd07773">
    <property type="entry name" value="ASKHA_NBD_FGGY_FK"/>
    <property type="match status" value="1"/>
</dbReference>
<dbReference type="Gene3D" id="3.30.420.40">
    <property type="match status" value="2"/>
</dbReference>
<dbReference type="InterPro" id="IPR043129">
    <property type="entry name" value="ATPase_NBD"/>
</dbReference>
<dbReference type="UniPathway" id="UPA00563">
    <property type="reaction ID" value="UER00625"/>
</dbReference>
<dbReference type="SUPFAM" id="SSF53067">
    <property type="entry name" value="Actin-like ATPase domain"/>
    <property type="match status" value="2"/>
</dbReference>
<evidence type="ECO:0000256" key="9">
    <source>
        <dbReference type="NCBIfam" id="TIGR02628"/>
    </source>
</evidence>
<dbReference type="GO" id="GO:0008737">
    <property type="term" value="F:L-fuculokinase activity"/>
    <property type="evidence" value="ECO:0007669"/>
    <property type="project" value="UniProtKB-UniRule"/>
</dbReference>
<feature type="domain" description="Carbohydrate kinase FGGY N-terminal" evidence="10">
    <location>
        <begin position="6"/>
        <end position="249"/>
    </location>
</feature>
<comment type="cofactor">
    <cofactor evidence="8">
        <name>a divalent metal cation</name>
        <dbReference type="ChEBI" id="CHEBI:60240"/>
    </cofactor>
</comment>
<comment type="pathway">
    <text evidence="8">Carbohydrate degradation; L-fucose degradation; L-lactaldehyde and glycerone phosphate from L-fucose: step 2/3.</text>
</comment>
<feature type="domain" description="Carbohydrate kinase FGGY C-terminal" evidence="11">
    <location>
        <begin position="259"/>
        <end position="446"/>
    </location>
</feature>
<keyword evidence="3 8" id="KW-0547">Nucleotide-binding</keyword>
<dbReference type="GO" id="GO:0042355">
    <property type="term" value="P:L-fucose catabolic process"/>
    <property type="evidence" value="ECO:0007669"/>
    <property type="project" value="UniProtKB-UniRule"/>
</dbReference>
<comment type="similarity">
    <text evidence="1 8">Belongs to the FGGY kinase family.</text>
</comment>
<evidence type="ECO:0000256" key="3">
    <source>
        <dbReference type="ARBA" id="ARBA00022741"/>
    </source>
</evidence>
<accession>A0A142B896</accession>
<dbReference type="InterPro" id="IPR018485">
    <property type="entry name" value="FGGY_C"/>
</dbReference>
<evidence type="ECO:0000256" key="1">
    <source>
        <dbReference type="ARBA" id="ARBA00009156"/>
    </source>
</evidence>
<protein>
    <recommendedName>
        <fullName evidence="8 9">L-fuculokinase</fullName>
        <ecNumber evidence="8 9">2.7.1.51</ecNumber>
    </recommendedName>
    <alternativeName>
        <fullName evidence="8">L-fuculose kinase</fullName>
    </alternativeName>
</protein>
<dbReference type="EMBL" id="CP013251">
    <property type="protein sequence ID" value="AMO54972.1"/>
    <property type="molecule type" value="Genomic_DNA"/>
</dbReference>
<dbReference type="KEGG" id="emp:EZMO1_0743"/>
<dbReference type="Pfam" id="PF00370">
    <property type="entry name" value="FGGY_N"/>
    <property type="match status" value="1"/>
</dbReference>
<dbReference type="GO" id="GO:0005524">
    <property type="term" value="F:ATP binding"/>
    <property type="evidence" value="ECO:0007669"/>
    <property type="project" value="UniProtKB-UniRule"/>
</dbReference>
<dbReference type="HAMAP" id="MF_00986">
    <property type="entry name" value="Fuculokinase"/>
    <property type="match status" value="1"/>
</dbReference>
<reference evidence="12 13" key="1">
    <citation type="journal article" date="2016" name="Front. Microbiol.">
        <title>Genomic Insight into the Host-Endosymbiont Relationship of Endozoicomonas montiporae CL-33(T) with its Coral Host.</title>
        <authorList>
            <person name="Ding J.-Y."/>
            <person name="Shiu J.-H."/>
            <person name="Chen W.-M."/>
            <person name="Chiang Y.-R."/>
            <person name="Tang S.-L."/>
        </authorList>
    </citation>
    <scope>NUCLEOTIDE SEQUENCE [LARGE SCALE GENOMIC DNA]</scope>
    <source>
        <strain evidence="12 13">CL-33</strain>
    </source>
</reference>
<dbReference type="PANTHER" id="PTHR43095:SF5">
    <property type="entry name" value="XYLULOSE KINASE"/>
    <property type="match status" value="1"/>
</dbReference>
<proteinExistence type="inferred from homology"/>
<comment type="catalytic activity">
    <reaction evidence="8">
        <text>L-fuculose + ATP = L-fuculose 1-phosphate + ADP + H(+)</text>
        <dbReference type="Rhea" id="RHEA:12376"/>
        <dbReference type="ChEBI" id="CHEBI:15378"/>
        <dbReference type="ChEBI" id="CHEBI:17617"/>
        <dbReference type="ChEBI" id="CHEBI:30616"/>
        <dbReference type="ChEBI" id="CHEBI:57846"/>
        <dbReference type="ChEBI" id="CHEBI:456216"/>
        <dbReference type="EC" id="2.7.1.51"/>
    </reaction>
</comment>
<dbReference type="Pfam" id="PF02782">
    <property type="entry name" value="FGGY_C"/>
    <property type="match status" value="1"/>
</dbReference>
<dbReference type="NCBIfam" id="TIGR02628">
    <property type="entry name" value="fuculo_kin_coli"/>
    <property type="match status" value="1"/>
</dbReference>
<sequence>MAQDLVIVLDCGATNVRAIAVDAEGCVVAKSSRSNETEPAPDNPSWHVWPLERIFEKFSLCCREVLNEVSPEQVKGITVTTFGVDGGLVNNVGELVYPVISWKCPRTDASMQRLKEYFNPDEVALESGVGHFAFNTLNKLIWFRENRPELLTDAHGWMFISSLFTHKLTGRMTNDATMVGTAQLTDLKSQAFNGNILSVLGLDAHFFPEVVQAGEVIGELLPDPADKLGLPAGIPVISTGHDTQFAVYGSGAKEGQPVLSSGTWEILMARSGHIDQLSSNVFDDGFTCEWDSHEGVYNPGIQWLASGVLEWIGNQLYTGLEGAEKYTSMIREASDVPPGCNGVNFNPDFLTGRNGKSDGSICGLTLNTGRGAIYRAALEGLCTKLKGSLKQLEDIGGFSTSELILVGGGSKNPLWNQLKADTLQLPVKVLKESETTVLGASMFAMAGAGLFESPDAARMAFNIQYETVLPSC</sequence>
<evidence type="ECO:0000259" key="11">
    <source>
        <dbReference type="Pfam" id="PF02782"/>
    </source>
</evidence>
<dbReference type="PANTHER" id="PTHR43095">
    <property type="entry name" value="SUGAR KINASE"/>
    <property type="match status" value="1"/>
</dbReference>
<gene>
    <name evidence="8 12" type="primary">fucK</name>
    <name evidence="12" type="ORF">EZMO1_0743</name>
</gene>
<evidence type="ECO:0000256" key="5">
    <source>
        <dbReference type="ARBA" id="ARBA00022840"/>
    </source>
</evidence>
<dbReference type="EC" id="2.7.1.51" evidence="8 9"/>
<keyword evidence="7 8" id="KW-0119">Carbohydrate metabolism</keyword>
<comment type="function">
    <text evidence="8">Catalyzes the phosphorylation of L-fuculose.</text>
</comment>
<keyword evidence="6 8" id="KW-0294">Fucose metabolism</keyword>
<name>A0A142B896_9GAMM</name>
<evidence type="ECO:0000256" key="4">
    <source>
        <dbReference type="ARBA" id="ARBA00022777"/>
    </source>
</evidence>
<dbReference type="InterPro" id="IPR000577">
    <property type="entry name" value="Carb_kinase_FGGY"/>
</dbReference>
<organism evidence="12 13">
    <name type="scientific">Endozoicomonas montiporae CL-33</name>
    <dbReference type="NCBI Taxonomy" id="570277"/>
    <lineage>
        <taxon>Bacteria</taxon>
        <taxon>Pseudomonadati</taxon>
        <taxon>Pseudomonadota</taxon>
        <taxon>Gammaproteobacteria</taxon>
        <taxon>Oceanospirillales</taxon>
        <taxon>Endozoicomonadaceae</taxon>
        <taxon>Endozoicomonas</taxon>
    </lineage>
</organism>
<evidence type="ECO:0000256" key="6">
    <source>
        <dbReference type="ARBA" id="ARBA00023253"/>
    </source>
</evidence>
<dbReference type="InterPro" id="IPR018483">
    <property type="entry name" value="Carb_kinase_FGGY_CS"/>
</dbReference>
<dbReference type="Proteomes" id="UP000071065">
    <property type="component" value="Chromosome"/>
</dbReference>